<dbReference type="InterPro" id="IPR052957">
    <property type="entry name" value="Auxin_embryo_med"/>
</dbReference>
<sequence>MEAKERHEKVKALLNVTVLEMVEPLSVSYSLTLSSGEVLRKVKATEMVRWDKDDDKLYVQRVEKKTGSSSRSKMSLIEFACRFSEVIAKGILWDKEDHHVKELSGIIKLAFLLDFDEATVEFLMKLNNLQIFVEDEEFLSSAFPPPN</sequence>
<keyword evidence="2" id="KW-1185">Reference proteome</keyword>
<evidence type="ECO:0000313" key="2">
    <source>
        <dbReference type="Proteomes" id="UP001497516"/>
    </source>
</evidence>
<organism evidence="1 2">
    <name type="scientific">Linum trigynum</name>
    <dbReference type="NCBI Taxonomy" id="586398"/>
    <lineage>
        <taxon>Eukaryota</taxon>
        <taxon>Viridiplantae</taxon>
        <taxon>Streptophyta</taxon>
        <taxon>Embryophyta</taxon>
        <taxon>Tracheophyta</taxon>
        <taxon>Spermatophyta</taxon>
        <taxon>Magnoliopsida</taxon>
        <taxon>eudicotyledons</taxon>
        <taxon>Gunneridae</taxon>
        <taxon>Pentapetalae</taxon>
        <taxon>rosids</taxon>
        <taxon>fabids</taxon>
        <taxon>Malpighiales</taxon>
        <taxon>Linaceae</taxon>
        <taxon>Linum</taxon>
    </lineage>
</organism>
<name>A0AAV2F230_9ROSI</name>
<accession>A0AAV2F230</accession>
<dbReference type="PANTHER" id="PTHR32387">
    <property type="entry name" value="WU:FJ29H11"/>
    <property type="match status" value="1"/>
</dbReference>
<dbReference type="AlphaFoldDB" id="A0AAV2F230"/>
<protein>
    <submittedName>
        <fullName evidence="1">Uncharacterized protein</fullName>
    </submittedName>
</protein>
<gene>
    <name evidence="1" type="ORF">LTRI10_LOCUS32714</name>
</gene>
<dbReference type="Proteomes" id="UP001497516">
    <property type="component" value="Chromosome 6"/>
</dbReference>
<reference evidence="1 2" key="1">
    <citation type="submission" date="2024-04" db="EMBL/GenBank/DDBJ databases">
        <authorList>
            <person name="Fracassetti M."/>
        </authorList>
    </citation>
    <scope>NUCLEOTIDE SEQUENCE [LARGE SCALE GENOMIC DNA]</scope>
</reference>
<evidence type="ECO:0000313" key="1">
    <source>
        <dbReference type="EMBL" id="CAL1392038.1"/>
    </source>
</evidence>
<dbReference type="EMBL" id="OZ034819">
    <property type="protein sequence ID" value="CAL1392038.1"/>
    <property type="molecule type" value="Genomic_DNA"/>
</dbReference>
<dbReference type="PANTHER" id="PTHR32387:SF3">
    <property type="entry name" value="ATP_DNA BINDING PROTEIN"/>
    <property type="match status" value="1"/>
</dbReference>
<proteinExistence type="predicted"/>